<evidence type="ECO:0000313" key="2">
    <source>
        <dbReference type="Proteomes" id="UP000711047"/>
    </source>
</evidence>
<dbReference type="RefSeq" id="WP_173130009.1">
    <property type="nucleotide sequence ID" value="NZ_JABMKX010000003.1"/>
</dbReference>
<comment type="caution">
    <text evidence="1">The sequence shown here is derived from an EMBL/GenBank/DDBJ whole genome shotgun (WGS) entry which is preliminary data.</text>
</comment>
<name>A0ABX2DKL1_9BACL</name>
<gene>
    <name evidence="1" type="ORF">HQN87_07460</name>
</gene>
<dbReference type="Proteomes" id="UP000711047">
    <property type="component" value="Unassembled WGS sequence"/>
</dbReference>
<keyword evidence="2" id="KW-1185">Reference proteome</keyword>
<sequence>MRCTKGQYVMVDEYTLERMMEMDGAEMMDTLEKLEKLEKLIEGGSEHYDIDKL</sequence>
<accession>A0ABX2DKL1</accession>
<protein>
    <submittedName>
        <fullName evidence="1">Uncharacterized protein</fullName>
    </submittedName>
</protein>
<dbReference type="EMBL" id="JABMKX010000003">
    <property type="protein sequence ID" value="NQX45165.1"/>
    <property type="molecule type" value="Genomic_DNA"/>
</dbReference>
<organism evidence="1 2">
    <name type="scientific">Paenibacillus tritici</name>
    <dbReference type="NCBI Taxonomy" id="1873425"/>
    <lineage>
        <taxon>Bacteria</taxon>
        <taxon>Bacillati</taxon>
        <taxon>Bacillota</taxon>
        <taxon>Bacilli</taxon>
        <taxon>Bacillales</taxon>
        <taxon>Paenibacillaceae</taxon>
        <taxon>Paenibacillus</taxon>
    </lineage>
</organism>
<reference evidence="1 2" key="1">
    <citation type="submission" date="2020-05" db="EMBL/GenBank/DDBJ databases">
        <title>Paenibacillus glebae, sp. nov., Paenibacillus humi sp. nov., Paenibacillus pedi sp. nov., Paenibacillus terrestris sp. nov. and Paenibacillus terricola sp. nov., isolated from a forest top soil sample.</title>
        <authorList>
            <person name="Qi S."/>
            <person name="Carlier A."/>
            <person name="Cnockaert M."/>
            <person name="Vandamme P."/>
        </authorList>
    </citation>
    <scope>NUCLEOTIDE SEQUENCE [LARGE SCALE GENOMIC DNA]</scope>
    <source>
        <strain evidence="1 2">LMG 29502</strain>
    </source>
</reference>
<proteinExistence type="predicted"/>
<evidence type="ECO:0000313" key="1">
    <source>
        <dbReference type="EMBL" id="NQX45165.1"/>
    </source>
</evidence>